<feature type="region of interest" description="Disordered" evidence="1">
    <location>
        <begin position="104"/>
        <end position="140"/>
    </location>
</feature>
<feature type="compositionally biased region" description="Polar residues" evidence="1">
    <location>
        <begin position="170"/>
        <end position="184"/>
    </location>
</feature>
<organism evidence="3 4">
    <name type="scientific">Etheostoma spectabile</name>
    <name type="common">orangethroat darter</name>
    <dbReference type="NCBI Taxonomy" id="54343"/>
    <lineage>
        <taxon>Eukaryota</taxon>
        <taxon>Metazoa</taxon>
        <taxon>Chordata</taxon>
        <taxon>Craniata</taxon>
        <taxon>Vertebrata</taxon>
        <taxon>Euteleostomi</taxon>
        <taxon>Actinopterygii</taxon>
        <taxon>Neopterygii</taxon>
        <taxon>Teleostei</taxon>
        <taxon>Neoteleostei</taxon>
        <taxon>Acanthomorphata</taxon>
        <taxon>Eupercaria</taxon>
        <taxon>Perciformes</taxon>
        <taxon>Percoidei</taxon>
        <taxon>Percidae</taxon>
        <taxon>Etheostomatinae</taxon>
        <taxon>Etheostoma</taxon>
    </lineage>
</organism>
<dbReference type="Pfam" id="PF02158">
    <property type="entry name" value="Neuregulin"/>
    <property type="match status" value="1"/>
</dbReference>
<evidence type="ECO:0000313" key="4">
    <source>
        <dbReference type="Proteomes" id="UP000327493"/>
    </source>
</evidence>
<feature type="domain" description="Neuregulin C-terminal" evidence="2">
    <location>
        <begin position="1"/>
        <end position="180"/>
    </location>
</feature>
<evidence type="ECO:0000256" key="1">
    <source>
        <dbReference type="SAM" id="MobiDB-lite"/>
    </source>
</evidence>
<comment type="caution">
    <text evidence="3">The sequence shown here is derived from an EMBL/GenBank/DDBJ whole genome shotgun (WGS) entry which is preliminary data.</text>
</comment>
<name>A0A5J5CVW2_9PERO</name>
<evidence type="ECO:0000313" key="3">
    <source>
        <dbReference type="EMBL" id="KAA8584720.1"/>
    </source>
</evidence>
<dbReference type="AlphaFoldDB" id="A0A5J5CVW2"/>
<keyword evidence="4" id="KW-1185">Reference proteome</keyword>
<sequence length="184" mass="19479">MSAPLSSLAISVPSVGLSPSGEEERPLLLSNSHQPRKSSNRDEQKRISAHYNHGHVAHSLPPSPLFPNGNGYYQSIGDHDTTAGSQMFTASPEKLLTNNNINSCSTKPVPNGHVVHSAESGGDSMVSETDAPQEEHTSFCTTDSTASLLLGALDSSRTNPASLNDHLQDTSRSIPTTKLNPVAV</sequence>
<dbReference type="Proteomes" id="UP000327493">
    <property type="component" value="Chromosome 16"/>
</dbReference>
<evidence type="ECO:0000259" key="2">
    <source>
        <dbReference type="Pfam" id="PF02158"/>
    </source>
</evidence>
<dbReference type="InterPro" id="IPR002154">
    <property type="entry name" value="Neuregulin_C"/>
</dbReference>
<feature type="region of interest" description="Disordered" evidence="1">
    <location>
        <begin position="54"/>
        <end position="73"/>
    </location>
</feature>
<feature type="region of interest" description="Disordered" evidence="1">
    <location>
        <begin position="160"/>
        <end position="184"/>
    </location>
</feature>
<gene>
    <name evidence="3" type="ORF">FQN60_008505</name>
</gene>
<proteinExistence type="predicted"/>
<feature type="region of interest" description="Disordered" evidence="1">
    <location>
        <begin position="1"/>
        <end position="44"/>
    </location>
</feature>
<dbReference type="EMBL" id="VOFY01000016">
    <property type="protein sequence ID" value="KAA8584720.1"/>
    <property type="molecule type" value="Genomic_DNA"/>
</dbReference>
<protein>
    <recommendedName>
        <fullName evidence="2">Neuregulin C-terminal domain-containing protein</fullName>
    </recommendedName>
</protein>
<accession>A0A5J5CVW2</accession>
<reference evidence="3 4" key="1">
    <citation type="submission" date="2019-08" db="EMBL/GenBank/DDBJ databases">
        <title>A chromosome-level genome assembly, high-density linkage maps, and genome scans reveal the genomic architecture of hybrid incompatibilities underlying speciation via character displacement in darters (Percidae: Etheostominae).</title>
        <authorList>
            <person name="Moran R.L."/>
            <person name="Catchen J.M."/>
            <person name="Fuller R.C."/>
        </authorList>
    </citation>
    <scope>NUCLEOTIDE SEQUENCE [LARGE SCALE GENOMIC DNA]</scope>
    <source>
        <strain evidence="3">EspeVRDwgs_2016</strain>
        <tissue evidence="3">Muscle</tissue>
    </source>
</reference>